<feature type="non-terminal residue" evidence="1">
    <location>
        <position position="10"/>
    </location>
</feature>
<accession>A6ITT8</accession>
<organism evidence="1 2">
    <name type="scientific">Rattus norvegicus</name>
    <name type="common">Rat</name>
    <dbReference type="NCBI Taxonomy" id="10116"/>
    <lineage>
        <taxon>Eukaryota</taxon>
        <taxon>Metazoa</taxon>
        <taxon>Chordata</taxon>
        <taxon>Craniata</taxon>
        <taxon>Vertebrata</taxon>
        <taxon>Euteleostomi</taxon>
        <taxon>Mammalia</taxon>
        <taxon>Eutheria</taxon>
        <taxon>Euarchontoglires</taxon>
        <taxon>Glires</taxon>
        <taxon>Rodentia</taxon>
        <taxon>Myomorpha</taxon>
        <taxon>Muroidea</taxon>
        <taxon>Muridae</taxon>
        <taxon>Murinae</taxon>
        <taxon>Rattus</taxon>
    </lineage>
</organism>
<protein>
    <submittedName>
        <fullName evidence="1">RCG31078</fullName>
    </submittedName>
</protein>
<name>A6ITT8_RAT</name>
<evidence type="ECO:0000313" key="1">
    <source>
        <dbReference type="EMBL" id="EDL80989.1"/>
    </source>
</evidence>
<proteinExistence type="predicted"/>
<evidence type="ECO:0000313" key="2">
    <source>
        <dbReference type="Proteomes" id="UP000234681"/>
    </source>
</evidence>
<dbReference type="EMBL" id="CH473968">
    <property type="protein sequence ID" value="EDL80989.1"/>
    <property type="molecule type" value="Genomic_DNA"/>
</dbReference>
<sequence>MGMGIYGIGQ</sequence>
<dbReference type="Proteomes" id="UP000234681">
    <property type="component" value="Chromosome 5"/>
</dbReference>
<gene>
    <name evidence="1" type="ORF">rCG_31078</name>
</gene>
<reference evidence="2" key="1">
    <citation type="submission" date="2005-09" db="EMBL/GenBank/DDBJ databases">
        <authorList>
            <person name="Mural R.J."/>
            <person name="Li P.W."/>
            <person name="Adams M.D."/>
            <person name="Amanatides P.G."/>
            <person name="Baden-Tillson H."/>
            <person name="Barnstead M."/>
            <person name="Chin S.H."/>
            <person name="Dew I."/>
            <person name="Evans C.A."/>
            <person name="Ferriera S."/>
            <person name="Flanigan M."/>
            <person name="Fosler C."/>
            <person name="Glodek A."/>
            <person name="Gu Z."/>
            <person name="Holt R.A."/>
            <person name="Jennings D."/>
            <person name="Kraft C.L."/>
            <person name="Lu F."/>
            <person name="Nguyen T."/>
            <person name="Nusskern D.R."/>
            <person name="Pfannkoch C.M."/>
            <person name="Sitter C."/>
            <person name="Sutton G.G."/>
            <person name="Venter J.C."/>
            <person name="Wang Z."/>
            <person name="Woodage T."/>
            <person name="Zheng X.H."/>
            <person name="Zhong F."/>
        </authorList>
    </citation>
    <scope>NUCLEOTIDE SEQUENCE [LARGE SCALE GENOMIC DNA]</scope>
    <source>
        <strain>BN</strain>
        <strain evidence="2">Sprague-Dawley</strain>
    </source>
</reference>